<dbReference type="Proteomes" id="UP000001544">
    <property type="component" value="Chromosome"/>
</dbReference>
<reference evidence="1 2" key="1">
    <citation type="journal article" date="2011" name="Environ. Microbiol.">
        <title>Genome of alkaliphilic Bacillus pseudofirmus OF4 reveals adaptations that support the ability to grow in an external pH range from 7.5 to 11.4.</title>
        <authorList>
            <person name="Janto B."/>
            <person name="Ahmed A."/>
            <person name="Ito M."/>
            <person name="Liu J."/>
            <person name="Hicks D.B."/>
            <person name="Pagni S."/>
            <person name="Fackelmayer O.J."/>
            <person name="Smith T.A."/>
            <person name="Earl J."/>
            <person name="Elbourne L.D."/>
            <person name="Hassan K."/>
            <person name="Paulsen I.T."/>
            <person name="Kolsto A.B."/>
            <person name="Tourasse N.J."/>
            <person name="Ehrlich G.D."/>
            <person name="Boissy R."/>
            <person name="Ivey D.M."/>
            <person name="Li G."/>
            <person name="Xue Y."/>
            <person name="Ma Y."/>
            <person name="Hu F.Z."/>
            <person name="Krulwich T.A."/>
        </authorList>
    </citation>
    <scope>NUCLEOTIDE SEQUENCE [LARGE SCALE GENOMIC DNA]</scope>
    <source>
        <strain evidence="2">ATCC BAA-2126 / JCM 17055 / OF4</strain>
    </source>
</reference>
<dbReference type="Pfam" id="PF11964">
    <property type="entry name" value="SpoIIAA-like"/>
    <property type="match status" value="1"/>
</dbReference>
<dbReference type="HOGENOM" id="CLU_137390_0_1_9"/>
<dbReference type="STRING" id="398511.BpOF4_16190"/>
<name>D3FPZ4_ALKPO</name>
<evidence type="ECO:0008006" key="3">
    <source>
        <dbReference type="Google" id="ProtNLM"/>
    </source>
</evidence>
<dbReference type="InterPro" id="IPR036513">
    <property type="entry name" value="STAS_dom_sf"/>
</dbReference>
<dbReference type="AlphaFoldDB" id="D3FPZ4"/>
<dbReference type="eggNOG" id="ENOG503362X">
    <property type="taxonomic scope" value="Bacteria"/>
</dbReference>
<gene>
    <name evidence="1" type="ordered locus">BpOF4_16190</name>
</gene>
<dbReference type="RefSeq" id="WP_012958649.1">
    <property type="nucleotide sequence ID" value="NC_013791.2"/>
</dbReference>
<organism evidence="1 2">
    <name type="scientific">Alkalihalophilus pseudofirmus (strain ATCC BAA-2126 / JCM 17055 / OF4)</name>
    <name type="common">Bacillus pseudofirmus</name>
    <dbReference type="NCBI Taxonomy" id="398511"/>
    <lineage>
        <taxon>Bacteria</taxon>
        <taxon>Bacillati</taxon>
        <taxon>Bacillota</taxon>
        <taxon>Bacilli</taxon>
        <taxon>Bacillales</taxon>
        <taxon>Bacillaceae</taxon>
        <taxon>Alkalihalophilus</taxon>
    </lineage>
</organism>
<evidence type="ECO:0000313" key="1">
    <source>
        <dbReference type="EMBL" id="ADC51287.1"/>
    </source>
</evidence>
<dbReference type="InterPro" id="IPR038396">
    <property type="entry name" value="SpoIIAA-like_sf"/>
</dbReference>
<accession>D3FPZ4</accession>
<dbReference type="KEGG" id="bpf:BpOF4_16190"/>
<dbReference type="EMBL" id="CP001878">
    <property type="protein sequence ID" value="ADC51287.1"/>
    <property type="molecule type" value="Genomic_DNA"/>
</dbReference>
<proteinExistence type="predicted"/>
<protein>
    <recommendedName>
        <fullName evidence="3">STAS/SEC14 domain-containing protein</fullName>
    </recommendedName>
</protein>
<dbReference type="SUPFAM" id="SSF52091">
    <property type="entry name" value="SpoIIaa-like"/>
    <property type="match status" value="1"/>
</dbReference>
<keyword evidence="2" id="KW-1185">Reference proteome</keyword>
<evidence type="ECO:0000313" key="2">
    <source>
        <dbReference type="Proteomes" id="UP000001544"/>
    </source>
</evidence>
<sequence>MIRKLSTSTENIIEYEVDDTLTEEENKEVLDELKTVINQYGKIKILVRLNEMAGVELSAIDDRLAFTKEHLSDIEKYAIVSDGNLTEYISKLADKMTEMDMRHFAKDEEKIARSWIRD</sequence>
<dbReference type="Gene3D" id="3.40.50.10600">
    <property type="entry name" value="SpoIIaa-like domains"/>
    <property type="match status" value="1"/>
</dbReference>
<dbReference type="InterPro" id="IPR021866">
    <property type="entry name" value="SpoIIAA-like"/>
</dbReference>